<reference evidence="1 2" key="1">
    <citation type="submission" date="2021-12" db="EMBL/GenBank/DDBJ databases">
        <title>Discovery of the Pendulisporaceae a myxobacterial family with distinct sporulation behavior and unique specialized metabolism.</title>
        <authorList>
            <person name="Garcia R."/>
            <person name="Popoff A."/>
            <person name="Bader C.D."/>
            <person name="Loehr J."/>
            <person name="Walesch S."/>
            <person name="Walt C."/>
            <person name="Boldt J."/>
            <person name="Bunk B."/>
            <person name="Haeckl F.J.F.P.J."/>
            <person name="Gunesch A.P."/>
            <person name="Birkelbach J."/>
            <person name="Nuebel U."/>
            <person name="Pietschmann T."/>
            <person name="Bach T."/>
            <person name="Mueller R."/>
        </authorList>
    </citation>
    <scope>NUCLEOTIDE SEQUENCE [LARGE SCALE GENOMIC DNA]</scope>
    <source>
        <strain evidence="1 2">MSr12523</strain>
    </source>
</reference>
<organism evidence="1 2">
    <name type="scientific">Pendulispora brunnea</name>
    <dbReference type="NCBI Taxonomy" id="2905690"/>
    <lineage>
        <taxon>Bacteria</taxon>
        <taxon>Pseudomonadati</taxon>
        <taxon>Myxococcota</taxon>
        <taxon>Myxococcia</taxon>
        <taxon>Myxococcales</taxon>
        <taxon>Sorangiineae</taxon>
        <taxon>Pendulisporaceae</taxon>
        <taxon>Pendulispora</taxon>
    </lineage>
</organism>
<dbReference type="InterPro" id="IPR009752">
    <property type="entry name" value="Phage_Mu_GpJ"/>
</dbReference>
<keyword evidence="2" id="KW-1185">Reference proteome</keyword>
<dbReference type="Pfam" id="PF07030">
    <property type="entry name" value="Phage_Mu_Gp36"/>
    <property type="match status" value="1"/>
</dbReference>
<dbReference type="RefSeq" id="WP_394849694.1">
    <property type="nucleotide sequence ID" value="NZ_CP089982.1"/>
</dbReference>
<protein>
    <submittedName>
        <fullName evidence="1">DUF1320 domain-containing protein</fullName>
    </submittedName>
</protein>
<dbReference type="Proteomes" id="UP001379533">
    <property type="component" value="Chromosome"/>
</dbReference>
<sequence length="161" mass="18196">MAPSAFYITPSDLRLALTPDTFLEIFDDDRDRVVTDEDPAVEQVLERAQGDVESYLLRIYGTLPPPAAGVPRLLKSAALDYAIAYSFERHPEYVRSFGEEKRAERWLRAERRMERIAQAVQILADHAPEPKPRILLPHIYDNARRVVTDDPDGSSNGGDFG</sequence>
<accession>A0ABZ2KLY2</accession>
<name>A0ABZ2KLY2_9BACT</name>
<evidence type="ECO:0000313" key="2">
    <source>
        <dbReference type="Proteomes" id="UP001379533"/>
    </source>
</evidence>
<dbReference type="EMBL" id="CP089982">
    <property type="protein sequence ID" value="WXA99064.1"/>
    <property type="molecule type" value="Genomic_DNA"/>
</dbReference>
<evidence type="ECO:0000313" key="1">
    <source>
        <dbReference type="EMBL" id="WXA99064.1"/>
    </source>
</evidence>
<gene>
    <name evidence="1" type="ORF">LZC95_19855</name>
</gene>
<proteinExistence type="predicted"/>